<dbReference type="InterPro" id="IPR036919">
    <property type="entry name" value="Ribo_uL30_ferredoxin-like_sf"/>
</dbReference>
<dbReference type="Proteomes" id="UP000525078">
    <property type="component" value="Unassembled WGS sequence"/>
</dbReference>
<gene>
    <name evidence="2" type="ORF">F8388_000645</name>
</gene>
<proteinExistence type="predicted"/>
<dbReference type="EMBL" id="JAATIP010000058">
    <property type="protein sequence ID" value="KAF4381951.1"/>
    <property type="molecule type" value="Genomic_DNA"/>
</dbReference>
<comment type="caution">
    <text evidence="2">The sequence shown here is derived from an EMBL/GenBank/DDBJ whole genome shotgun (WGS) entry which is preliminary data.</text>
</comment>
<dbReference type="InterPro" id="IPR012988">
    <property type="entry name" value="Ribosomal_uL30_N_euk"/>
</dbReference>
<evidence type="ECO:0000259" key="1">
    <source>
        <dbReference type="Pfam" id="PF08079"/>
    </source>
</evidence>
<dbReference type="CDD" id="cd01657">
    <property type="entry name" value="Ribosomal_L7_archeal_euk"/>
    <property type="match status" value="1"/>
</dbReference>
<dbReference type="GO" id="GO:0003735">
    <property type="term" value="F:structural constituent of ribosome"/>
    <property type="evidence" value="ECO:0007669"/>
    <property type="project" value="TreeGrafter"/>
</dbReference>
<dbReference type="GO" id="GO:0022625">
    <property type="term" value="C:cytosolic large ribosomal subunit"/>
    <property type="evidence" value="ECO:0007669"/>
    <property type="project" value="TreeGrafter"/>
</dbReference>
<accession>A0A7J6GG66</accession>
<organism evidence="2 3">
    <name type="scientific">Cannabis sativa</name>
    <name type="common">Hemp</name>
    <name type="synonym">Marijuana</name>
    <dbReference type="NCBI Taxonomy" id="3483"/>
    <lineage>
        <taxon>Eukaryota</taxon>
        <taxon>Viridiplantae</taxon>
        <taxon>Streptophyta</taxon>
        <taxon>Embryophyta</taxon>
        <taxon>Tracheophyta</taxon>
        <taxon>Spermatophyta</taxon>
        <taxon>Magnoliopsida</taxon>
        <taxon>eudicotyledons</taxon>
        <taxon>Gunneridae</taxon>
        <taxon>Pentapetalae</taxon>
        <taxon>rosids</taxon>
        <taxon>fabids</taxon>
        <taxon>Rosales</taxon>
        <taxon>Cannabaceae</taxon>
        <taxon>Cannabis</taxon>
    </lineage>
</organism>
<name>A0A7J6GG66_CANSA</name>
<dbReference type="GO" id="GO:0003723">
    <property type="term" value="F:RNA binding"/>
    <property type="evidence" value="ECO:0007669"/>
    <property type="project" value="TreeGrafter"/>
</dbReference>
<sequence length="177" mass="20687">MAEEEAKALSYIPETILKKRKTNEEVALRRKAQLELRKHASKKDKKEYIKKPEEFFKEFRYREVDLVRMRHRYPNLKNVKELIHKKGFGNVAKQRVPLTDNNVIEQALGQHGILCIEDLVHEIANVGPHFKEVAHFLYPFMLNKPQGGLKGIKQVYKDGGESGNREDHINELIDKMN</sequence>
<evidence type="ECO:0000313" key="3">
    <source>
        <dbReference type="Proteomes" id="UP000525078"/>
    </source>
</evidence>
<dbReference type="InterPro" id="IPR035808">
    <property type="entry name" value="Ribosomal_uL30_euk_arc"/>
</dbReference>
<evidence type="ECO:0000313" key="2">
    <source>
        <dbReference type="EMBL" id="KAF4381951.1"/>
    </source>
</evidence>
<dbReference type="PANTHER" id="PTHR11524:SF36">
    <property type="entry name" value="LARGE RIBOSOMAL SUBUNIT PROTEIN UL30Z"/>
    <property type="match status" value="1"/>
</dbReference>
<dbReference type="AlphaFoldDB" id="A0A7J6GG66"/>
<feature type="domain" description="Large ribosomal subunit protein uL30 N-terminal eukaryotes" evidence="1">
    <location>
        <begin position="12"/>
        <end position="70"/>
    </location>
</feature>
<dbReference type="GO" id="GO:0000463">
    <property type="term" value="P:maturation of LSU-rRNA from tricistronic rRNA transcript (SSU-rRNA, 5.8S rRNA, LSU-rRNA)"/>
    <property type="evidence" value="ECO:0007669"/>
    <property type="project" value="TreeGrafter"/>
</dbReference>
<dbReference type="Gene3D" id="3.30.1390.20">
    <property type="entry name" value="Ribosomal protein L30, ferredoxin-like fold domain"/>
    <property type="match status" value="1"/>
</dbReference>
<dbReference type="PANTHER" id="PTHR11524">
    <property type="entry name" value="60S RIBOSOMAL PROTEIN L7"/>
    <property type="match status" value="1"/>
</dbReference>
<dbReference type="InterPro" id="IPR039699">
    <property type="entry name" value="Ribosomal_uL30"/>
</dbReference>
<protein>
    <recommendedName>
        <fullName evidence="1">Large ribosomal subunit protein uL30 N-terminal eukaryotes domain-containing protein</fullName>
    </recommendedName>
</protein>
<dbReference type="SUPFAM" id="SSF55129">
    <property type="entry name" value="Ribosomal protein L30p/L7e"/>
    <property type="match status" value="1"/>
</dbReference>
<reference evidence="2 3" key="1">
    <citation type="journal article" date="2020" name="bioRxiv">
        <title>Sequence and annotation of 42 cannabis genomes reveals extensive copy number variation in cannabinoid synthesis and pathogen resistance genes.</title>
        <authorList>
            <person name="Mckernan K.J."/>
            <person name="Helbert Y."/>
            <person name="Kane L.T."/>
            <person name="Ebling H."/>
            <person name="Zhang L."/>
            <person name="Liu B."/>
            <person name="Eaton Z."/>
            <person name="Mclaughlin S."/>
            <person name="Kingan S."/>
            <person name="Baybayan P."/>
            <person name="Concepcion G."/>
            <person name="Jordan M."/>
            <person name="Riva A."/>
            <person name="Barbazuk W."/>
            <person name="Harkins T."/>
        </authorList>
    </citation>
    <scope>NUCLEOTIDE SEQUENCE [LARGE SCALE GENOMIC DNA]</scope>
    <source>
        <strain evidence="3">cv. Jamaican Lion 4</strain>
        <tissue evidence="2">Leaf</tissue>
    </source>
</reference>
<dbReference type="Pfam" id="PF08079">
    <property type="entry name" value="Ribosomal_L30_N"/>
    <property type="match status" value="1"/>
</dbReference>